<dbReference type="Proteomes" id="UP000271162">
    <property type="component" value="Unassembled WGS sequence"/>
</dbReference>
<dbReference type="PANTHER" id="PTHR45720:SF13">
    <property type="entry name" value="CHLORIDE CHANNEL PROTEIN"/>
    <property type="match status" value="1"/>
</dbReference>
<evidence type="ECO:0000256" key="2">
    <source>
        <dbReference type="ARBA" id="ARBA00022692"/>
    </source>
</evidence>
<proteinExistence type="predicted"/>
<keyword evidence="2 6" id="KW-0812">Transmembrane</keyword>
<keyword evidence="8" id="KW-1185">Reference proteome</keyword>
<protein>
    <submittedName>
        <fullName evidence="9">Chloride channel protein</fullName>
    </submittedName>
</protein>
<dbReference type="PANTHER" id="PTHR45720">
    <property type="entry name" value="CHLORIDE CHANNEL PROTEIN 2"/>
    <property type="match status" value="1"/>
</dbReference>
<dbReference type="InterPro" id="IPR014743">
    <property type="entry name" value="Cl-channel_core"/>
</dbReference>
<reference evidence="9" key="1">
    <citation type="submission" date="2017-02" db="UniProtKB">
        <authorList>
            <consortium name="WormBaseParasite"/>
        </authorList>
    </citation>
    <scope>IDENTIFICATION</scope>
</reference>
<evidence type="ECO:0000256" key="1">
    <source>
        <dbReference type="ARBA" id="ARBA00004141"/>
    </source>
</evidence>
<evidence type="ECO:0000256" key="5">
    <source>
        <dbReference type="ARBA" id="ARBA00023136"/>
    </source>
</evidence>
<evidence type="ECO:0000256" key="6">
    <source>
        <dbReference type="SAM" id="Phobius"/>
    </source>
</evidence>
<evidence type="ECO:0000313" key="8">
    <source>
        <dbReference type="Proteomes" id="UP000271162"/>
    </source>
</evidence>
<evidence type="ECO:0000313" key="9">
    <source>
        <dbReference type="WBParaSite" id="NBR_0002202701-mRNA-1"/>
    </source>
</evidence>
<dbReference type="Gene3D" id="1.10.3080.10">
    <property type="entry name" value="Clc chloride channel"/>
    <property type="match status" value="1"/>
</dbReference>
<feature type="transmembrane region" description="Helical" evidence="6">
    <location>
        <begin position="50"/>
        <end position="74"/>
    </location>
</feature>
<evidence type="ECO:0000313" key="7">
    <source>
        <dbReference type="EMBL" id="VDL86563.1"/>
    </source>
</evidence>
<dbReference type="EMBL" id="UYSL01027269">
    <property type="protein sequence ID" value="VDL86563.1"/>
    <property type="molecule type" value="Genomic_DNA"/>
</dbReference>
<gene>
    <name evidence="7" type="ORF">NBR_LOCUS22028</name>
</gene>
<dbReference type="GO" id="GO:0005886">
    <property type="term" value="C:plasma membrane"/>
    <property type="evidence" value="ECO:0007669"/>
    <property type="project" value="TreeGrafter"/>
</dbReference>
<dbReference type="SUPFAM" id="SSF81340">
    <property type="entry name" value="Clc chloride channel"/>
    <property type="match status" value="1"/>
</dbReference>
<reference evidence="7 8" key="2">
    <citation type="submission" date="2018-11" db="EMBL/GenBank/DDBJ databases">
        <authorList>
            <consortium name="Pathogen Informatics"/>
        </authorList>
    </citation>
    <scope>NUCLEOTIDE SEQUENCE [LARGE SCALE GENOMIC DNA]</scope>
</reference>
<dbReference type="WBParaSite" id="NBR_0002202701-mRNA-1">
    <property type="protein sequence ID" value="NBR_0002202701-mRNA-1"/>
    <property type="gene ID" value="NBR_0002202701"/>
</dbReference>
<dbReference type="InterPro" id="IPR001807">
    <property type="entry name" value="ClC"/>
</dbReference>
<evidence type="ECO:0000256" key="4">
    <source>
        <dbReference type="ARBA" id="ARBA00022989"/>
    </source>
</evidence>
<dbReference type="InterPro" id="IPR050970">
    <property type="entry name" value="Cl_channel_volt-gated"/>
</dbReference>
<keyword evidence="3" id="KW-0677">Repeat</keyword>
<name>A0A0N4YXQ5_NIPBR</name>
<dbReference type="PRINTS" id="PR00762">
    <property type="entry name" value="CLCHANNEL"/>
</dbReference>
<dbReference type="AlphaFoldDB" id="A0A0N4YXQ5"/>
<keyword evidence="4 6" id="KW-1133">Transmembrane helix</keyword>
<keyword evidence="5 6" id="KW-0472">Membrane</keyword>
<sequence>MKSRFPVTQINMKIRKRYVFLMRSQIVDAPKAPGHEFDLLELQFMLLSDWIFLAVLGILVAFLSISVDMMIYYFQEVQSMTFLQGERFTQLPVFTFLLSFASWCAYTTGMVAASAAFVHYVSPQAIGSGIPEMKTIIRGVILKDYLTTRTLLSKVFGVAMSLGSGVPIGKMVSPRSCIYFGKTSLFLTGNACMVYYHHVHHRCKE</sequence>
<dbReference type="Pfam" id="PF00654">
    <property type="entry name" value="Voltage_CLC"/>
    <property type="match status" value="1"/>
</dbReference>
<evidence type="ECO:0000256" key="3">
    <source>
        <dbReference type="ARBA" id="ARBA00022737"/>
    </source>
</evidence>
<accession>A0A0N4YXQ5</accession>
<comment type="subcellular location">
    <subcellularLocation>
        <location evidence="1">Membrane</location>
        <topology evidence="1">Multi-pass membrane protein</topology>
    </subcellularLocation>
</comment>
<dbReference type="STRING" id="27835.A0A0N4YXQ5"/>
<dbReference type="GO" id="GO:0005247">
    <property type="term" value="F:voltage-gated chloride channel activity"/>
    <property type="evidence" value="ECO:0007669"/>
    <property type="project" value="TreeGrafter"/>
</dbReference>
<organism evidence="9">
    <name type="scientific">Nippostrongylus brasiliensis</name>
    <name type="common">Rat hookworm</name>
    <dbReference type="NCBI Taxonomy" id="27835"/>
    <lineage>
        <taxon>Eukaryota</taxon>
        <taxon>Metazoa</taxon>
        <taxon>Ecdysozoa</taxon>
        <taxon>Nematoda</taxon>
        <taxon>Chromadorea</taxon>
        <taxon>Rhabditida</taxon>
        <taxon>Rhabditina</taxon>
        <taxon>Rhabditomorpha</taxon>
        <taxon>Strongyloidea</taxon>
        <taxon>Heligmosomidae</taxon>
        <taxon>Nippostrongylus</taxon>
    </lineage>
</organism>
<feature type="transmembrane region" description="Helical" evidence="6">
    <location>
        <begin position="94"/>
        <end position="118"/>
    </location>
</feature>